<protein>
    <submittedName>
        <fullName evidence="1">Uncharacterized protein</fullName>
    </submittedName>
</protein>
<reference evidence="1" key="1">
    <citation type="submission" date="2020-03" db="EMBL/GenBank/DDBJ databases">
        <authorList>
            <person name="Weist P."/>
        </authorList>
    </citation>
    <scope>NUCLEOTIDE SEQUENCE</scope>
</reference>
<dbReference type="EMBL" id="CADEAL010003046">
    <property type="protein sequence ID" value="CAB1443282.1"/>
    <property type="molecule type" value="Genomic_DNA"/>
</dbReference>
<accession>A0A9N7V0S3</accession>
<name>A0A9N7V0S3_PLEPL</name>
<dbReference type="AlphaFoldDB" id="A0A9N7V0S3"/>
<proteinExistence type="predicted"/>
<sequence>MWQDKQAEKEALRFPVRLVNTWLWVIFDLTCLQTSHIVQHSLENFSGCSSRIFDSLSPFTRARTACGHWALSWPSLVYTYR</sequence>
<comment type="caution">
    <text evidence="1">The sequence shown here is derived from an EMBL/GenBank/DDBJ whole genome shotgun (WGS) entry which is preliminary data.</text>
</comment>
<gene>
    <name evidence="1" type="ORF">PLEPLA_LOCUS31000</name>
</gene>
<evidence type="ECO:0000313" key="2">
    <source>
        <dbReference type="Proteomes" id="UP001153269"/>
    </source>
</evidence>
<organism evidence="1 2">
    <name type="scientific">Pleuronectes platessa</name>
    <name type="common">European plaice</name>
    <dbReference type="NCBI Taxonomy" id="8262"/>
    <lineage>
        <taxon>Eukaryota</taxon>
        <taxon>Metazoa</taxon>
        <taxon>Chordata</taxon>
        <taxon>Craniata</taxon>
        <taxon>Vertebrata</taxon>
        <taxon>Euteleostomi</taxon>
        <taxon>Actinopterygii</taxon>
        <taxon>Neopterygii</taxon>
        <taxon>Teleostei</taxon>
        <taxon>Neoteleostei</taxon>
        <taxon>Acanthomorphata</taxon>
        <taxon>Carangaria</taxon>
        <taxon>Pleuronectiformes</taxon>
        <taxon>Pleuronectoidei</taxon>
        <taxon>Pleuronectidae</taxon>
        <taxon>Pleuronectes</taxon>
    </lineage>
</organism>
<evidence type="ECO:0000313" key="1">
    <source>
        <dbReference type="EMBL" id="CAB1443282.1"/>
    </source>
</evidence>
<dbReference type="Proteomes" id="UP001153269">
    <property type="component" value="Unassembled WGS sequence"/>
</dbReference>
<keyword evidence="2" id="KW-1185">Reference proteome</keyword>